<sequence>MSKDNPEHRRSETPFRDGSLSPELHFEADHCNLETPLRGGLLSGTPFQDRPIQVQNLKADWYFEDPEVLYRQTTVNLEEVDRVISKVQNSNLKQTVFGRSRPWSRTRSELKMDPILRQTRFASFWRSSRGIRSHRLSRRLLDEFQRLKFQKILV</sequence>
<evidence type="ECO:0000313" key="2">
    <source>
        <dbReference type="EMBL" id="GBC10682.1"/>
    </source>
</evidence>
<accession>A0A2Z6SJ99</accession>
<gene>
    <name evidence="2" type="ORF">RclHR1_09820001</name>
</gene>
<proteinExistence type="predicted"/>
<feature type="compositionally biased region" description="Basic and acidic residues" evidence="1">
    <location>
        <begin position="1"/>
        <end position="15"/>
    </location>
</feature>
<protein>
    <submittedName>
        <fullName evidence="2">Uncharacterized protein</fullName>
    </submittedName>
</protein>
<evidence type="ECO:0000256" key="1">
    <source>
        <dbReference type="SAM" id="MobiDB-lite"/>
    </source>
</evidence>
<dbReference type="EMBL" id="BEXD01004406">
    <property type="protein sequence ID" value="GBC10682.1"/>
    <property type="molecule type" value="Genomic_DNA"/>
</dbReference>
<comment type="caution">
    <text evidence="2">The sequence shown here is derived from an EMBL/GenBank/DDBJ whole genome shotgun (WGS) entry which is preliminary data.</text>
</comment>
<keyword evidence="3" id="KW-1185">Reference proteome</keyword>
<reference evidence="2 3" key="1">
    <citation type="submission" date="2017-11" db="EMBL/GenBank/DDBJ databases">
        <title>The genome of Rhizophagus clarus HR1 reveals common genetic basis of auxotrophy among arbuscular mycorrhizal fungi.</title>
        <authorList>
            <person name="Kobayashi Y."/>
        </authorList>
    </citation>
    <scope>NUCLEOTIDE SEQUENCE [LARGE SCALE GENOMIC DNA]</scope>
    <source>
        <strain evidence="2 3">HR1</strain>
    </source>
</reference>
<feature type="region of interest" description="Disordered" evidence="1">
    <location>
        <begin position="1"/>
        <end position="22"/>
    </location>
</feature>
<dbReference type="AlphaFoldDB" id="A0A2Z6SJ99"/>
<name>A0A2Z6SJ99_9GLOM</name>
<dbReference type="Proteomes" id="UP000247702">
    <property type="component" value="Unassembled WGS sequence"/>
</dbReference>
<evidence type="ECO:0000313" key="3">
    <source>
        <dbReference type="Proteomes" id="UP000247702"/>
    </source>
</evidence>
<organism evidence="2 3">
    <name type="scientific">Rhizophagus clarus</name>
    <dbReference type="NCBI Taxonomy" id="94130"/>
    <lineage>
        <taxon>Eukaryota</taxon>
        <taxon>Fungi</taxon>
        <taxon>Fungi incertae sedis</taxon>
        <taxon>Mucoromycota</taxon>
        <taxon>Glomeromycotina</taxon>
        <taxon>Glomeromycetes</taxon>
        <taxon>Glomerales</taxon>
        <taxon>Glomeraceae</taxon>
        <taxon>Rhizophagus</taxon>
    </lineage>
</organism>